<dbReference type="Pfam" id="PF01535">
    <property type="entry name" value="PPR"/>
    <property type="match status" value="4"/>
</dbReference>
<name>A0A6P8EFH7_PUNGR</name>
<dbReference type="InterPro" id="IPR002885">
    <property type="entry name" value="PPR_rpt"/>
</dbReference>
<dbReference type="InterPro" id="IPR011990">
    <property type="entry name" value="TPR-like_helical_dom_sf"/>
</dbReference>
<evidence type="ECO:0000313" key="3">
    <source>
        <dbReference type="Proteomes" id="UP000515151"/>
    </source>
</evidence>
<dbReference type="Proteomes" id="UP000515151">
    <property type="component" value="Chromosome 7"/>
</dbReference>
<dbReference type="PROSITE" id="PS51375">
    <property type="entry name" value="PPR"/>
    <property type="match status" value="4"/>
</dbReference>
<evidence type="ECO:0000313" key="4">
    <source>
        <dbReference type="RefSeq" id="XP_031405545.1"/>
    </source>
</evidence>
<dbReference type="InterPro" id="IPR046960">
    <property type="entry name" value="PPR_At4g14850-like_plant"/>
</dbReference>
<dbReference type="NCBIfam" id="TIGR00756">
    <property type="entry name" value="PPR"/>
    <property type="match status" value="7"/>
</dbReference>
<dbReference type="GO" id="GO:0003723">
    <property type="term" value="F:RNA binding"/>
    <property type="evidence" value="ECO:0007669"/>
    <property type="project" value="InterPro"/>
</dbReference>
<organism evidence="3 4">
    <name type="scientific">Punica granatum</name>
    <name type="common">Pomegranate</name>
    <dbReference type="NCBI Taxonomy" id="22663"/>
    <lineage>
        <taxon>Eukaryota</taxon>
        <taxon>Viridiplantae</taxon>
        <taxon>Streptophyta</taxon>
        <taxon>Embryophyta</taxon>
        <taxon>Tracheophyta</taxon>
        <taxon>Spermatophyta</taxon>
        <taxon>Magnoliopsida</taxon>
        <taxon>eudicotyledons</taxon>
        <taxon>Gunneridae</taxon>
        <taxon>Pentapetalae</taxon>
        <taxon>rosids</taxon>
        <taxon>malvids</taxon>
        <taxon>Myrtales</taxon>
        <taxon>Lythraceae</taxon>
        <taxon>Punica</taxon>
    </lineage>
</organism>
<feature type="repeat" description="PPR" evidence="2">
    <location>
        <begin position="72"/>
        <end position="106"/>
    </location>
</feature>
<dbReference type="Pfam" id="PF13041">
    <property type="entry name" value="PPR_2"/>
    <property type="match status" value="3"/>
</dbReference>
<dbReference type="FunFam" id="1.25.40.10:FF:000344">
    <property type="entry name" value="Pentatricopeptide repeat-containing protein"/>
    <property type="match status" value="1"/>
</dbReference>
<feature type="repeat" description="PPR" evidence="2">
    <location>
        <begin position="277"/>
        <end position="311"/>
    </location>
</feature>
<accession>A0A6P8EFH7</accession>
<sequence length="602" mass="66382">MGSLPSPKALKRLLIACKHRTSVAQIHALIILNGLFTPSSSSSFGGCLVASYVRVGDIALAHRVFDEMPCRGVDSWNALIAAHSRRAYPEQVLGLYRRMVSEGVRPDSSTFAVAIKACTALNDLETGEEVRRRAVECGYETDVFVGSSVLNMYVKMGMMDRASVLFEKMPRRDVVCWTTMVTGFAQSGKSKEALMMYQRMRREGIEGDGVVMVGLIRACSGLRVLKPGLSVHGHLIRRVVPASTVLQIQTGLIDMYAKHGRLDLASYVFRNTPNRNNPISWAALISGFAQNGFTRNALESFIEMQSAGLAPNSASLVSALSACSQDGLLRLGRSVHGYILRRVDFDQIVGTALIDFYSKCGALVSARALFDRMIFRDPVSWNAMISSYGTHGLGKEALSVFLQMIETNQKPDHITFSSLLSALSHSGLVEEGRCWFDLMTAKYKIKPAEKHCACIVDLLARAGKVKEALHMINSMDTEPGLAVWVALLSGCYNHGEFLIGEVAVNNILKLNPDDSGIYSLVSNFFAKEKKWFEVSRVRKMMKESLVKKVPGNSVVDVNGRFQAFIKEDNSHDQHGVIEQVLDLLGREIREVAEDSIPELSTE</sequence>
<evidence type="ECO:0000256" key="1">
    <source>
        <dbReference type="ARBA" id="ARBA00022737"/>
    </source>
</evidence>
<dbReference type="Pfam" id="PF20431">
    <property type="entry name" value="E_motif"/>
    <property type="match status" value="1"/>
</dbReference>
<keyword evidence="1" id="KW-0677">Repeat</keyword>
<gene>
    <name evidence="4" type="primary">LOC116214286</name>
</gene>
<dbReference type="GO" id="GO:0009451">
    <property type="term" value="P:RNA modification"/>
    <property type="evidence" value="ECO:0007669"/>
    <property type="project" value="InterPro"/>
</dbReference>
<feature type="repeat" description="PPR" evidence="2">
    <location>
        <begin position="377"/>
        <end position="411"/>
    </location>
</feature>
<dbReference type="GeneID" id="116214286"/>
<reference evidence="3" key="1">
    <citation type="journal article" date="2020" name="Plant Biotechnol. J.">
        <title>The pomegranate (Punica granatum L.) draft genome dissects genetic divergence between soft- and hard-seeded cultivars.</title>
        <authorList>
            <person name="Luo X."/>
            <person name="Li H."/>
            <person name="Wu Z."/>
            <person name="Yao W."/>
            <person name="Zhao P."/>
            <person name="Cao D."/>
            <person name="Yu H."/>
            <person name="Li K."/>
            <person name="Poudel K."/>
            <person name="Zhao D."/>
            <person name="Zhang F."/>
            <person name="Xia X."/>
            <person name="Chen L."/>
            <person name="Wang Q."/>
            <person name="Jing D."/>
            <person name="Cao S."/>
        </authorList>
    </citation>
    <scope>NUCLEOTIDE SEQUENCE [LARGE SCALE GENOMIC DNA]</scope>
    <source>
        <strain evidence="3">cv. Tunisia</strain>
    </source>
</reference>
<feature type="repeat" description="PPR" evidence="2">
    <location>
        <begin position="173"/>
        <end position="207"/>
    </location>
</feature>
<reference evidence="4" key="2">
    <citation type="submission" date="2025-08" db="UniProtKB">
        <authorList>
            <consortium name="RefSeq"/>
        </authorList>
    </citation>
    <scope>IDENTIFICATION</scope>
    <source>
        <tissue evidence="4">Leaf</tissue>
    </source>
</reference>
<dbReference type="RefSeq" id="XP_031405545.1">
    <property type="nucleotide sequence ID" value="XM_031549685.1"/>
</dbReference>
<dbReference type="PANTHER" id="PTHR47926">
    <property type="entry name" value="PENTATRICOPEPTIDE REPEAT-CONTAINING PROTEIN"/>
    <property type="match status" value="1"/>
</dbReference>
<keyword evidence="3" id="KW-1185">Reference proteome</keyword>
<dbReference type="OrthoDB" id="185373at2759"/>
<evidence type="ECO:0000256" key="2">
    <source>
        <dbReference type="PROSITE-ProRule" id="PRU00708"/>
    </source>
</evidence>
<protein>
    <submittedName>
        <fullName evidence="4">Pentatricopeptide repeat-containing protein At3g25060, mitochondrial</fullName>
    </submittedName>
</protein>
<dbReference type="InterPro" id="IPR046848">
    <property type="entry name" value="E_motif"/>
</dbReference>
<dbReference type="AlphaFoldDB" id="A0A6P8EFH7"/>
<dbReference type="PANTHER" id="PTHR47926:SF405">
    <property type="entry name" value="DYW DOMAIN-CONTAINING PROTEIN"/>
    <property type="match status" value="1"/>
</dbReference>
<proteinExistence type="predicted"/>
<dbReference type="FunFam" id="1.25.40.10:FF:000090">
    <property type="entry name" value="Pentatricopeptide repeat-containing protein, chloroplastic"/>
    <property type="match status" value="1"/>
</dbReference>
<dbReference type="Gene3D" id="1.25.40.10">
    <property type="entry name" value="Tetratricopeptide repeat domain"/>
    <property type="match status" value="4"/>
</dbReference>